<accession>A0A1L9BBU6</accession>
<feature type="compositionally biased region" description="Low complexity" evidence="1">
    <location>
        <begin position="93"/>
        <end position="126"/>
    </location>
</feature>
<feature type="compositionally biased region" description="Low complexity" evidence="1">
    <location>
        <begin position="138"/>
        <end position="159"/>
    </location>
</feature>
<comment type="caution">
    <text evidence="2">The sequence shown here is derived from an EMBL/GenBank/DDBJ whole genome shotgun (WGS) entry which is preliminary data.</text>
</comment>
<dbReference type="STRING" id="83449.BON30_19695"/>
<protein>
    <submittedName>
        <fullName evidence="2">Uncharacterized protein</fullName>
    </submittedName>
</protein>
<reference evidence="2 3" key="2">
    <citation type="submission" date="2016-12" db="EMBL/GenBank/DDBJ databases">
        <title>Draft Genome Sequence of Cystobacter ferrugineus Strain Cbfe23.</title>
        <authorList>
            <person name="Akbar S."/>
            <person name="Dowd S.E."/>
            <person name="Stevens D.C."/>
        </authorList>
    </citation>
    <scope>NUCLEOTIDE SEQUENCE [LARGE SCALE GENOMIC DNA]</scope>
    <source>
        <strain evidence="2 3">Cbfe23</strain>
    </source>
</reference>
<proteinExistence type="predicted"/>
<keyword evidence="3" id="KW-1185">Reference proteome</keyword>
<reference evidence="3" key="1">
    <citation type="submission" date="2016-11" db="EMBL/GenBank/DDBJ databases">
        <authorList>
            <person name="Shukria A."/>
            <person name="Stevens D.C."/>
        </authorList>
    </citation>
    <scope>NUCLEOTIDE SEQUENCE [LARGE SCALE GENOMIC DNA]</scope>
    <source>
        <strain evidence="3">Cbfe23</strain>
    </source>
</reference>
<dbReference type="Proteomes" id="UP000182229">
    <property type="component" value="Unassembled WGS sequence"/>
</dbReference>
<dbReference type="AlphaFoldDB" id="A0A1L9BBU6"/>
<sequence length="265" mass="27132">MEEVETAGDEMPSGGEESRRDAGDDALAQRLKESYRKDHQEFKSKTNSEDDASHGGTPQRLAEHQLTAELQKAAQDNPKRNVYGSVIRKPGEAAPSSSSAPTASAAPASTASAATASTAAAAPTAPLKTSGPDRLGQAAPLKSPAPSVASSAPMRPSSRPDARTVLSAGKAVGTFLSGYAANHPAVSTALTGAVSEAQQRLAGMKGIAGVAAGNYKGESVVLILAERGLSRETLRALPDKVQDFKAVLSLPFAALPLKRPLGGGR</sequence>
<evidence type="ECO:0000313" key="2">
    <source>
        <dbReference type="EMBL" id="OJH39698.1"/>
    </source>
</evidence>
<evidence type="ECO:0000256" key="1">
    <source>
        <dbReference type="SAM" id="MobiDB-lite"/>
    </source>
</evidence>
<dbReference type="EMBL" id="MPIN01000004">
    <property type="protein sequence ID" value="OJH39698.1"/>
    <property type="molecule type" value="Genomic_DNA"/>
</dbReference>
<organism evidence="2 3">
    <name type="scientific">Cystobacter ferrugineus</name>
    <dbReference type="NCBI Taxonomy" id="83449"/>
    <lineage>
        <taxon>Bacteria</taxon>
        <taxon>Pseudomonadati</taxon>
        <taxon>Myxococcota</taxon>
        <taxon>Myxococcia</taxon>
        <taxon>Myxococcales</taxon>
        <taxon>Cystobacterineae</taxon>
        <taxon>Archangiaceae</taxon>
        <taxon>Cystobacter</taxon>
    </lineage>
</organism>
<gene>
    <name evidence="2" type="ORF">BON30_19695</name>
</gene>
<evidence type="ECO:0000313" key="3">
    <source>
        <dbReference type="Proteomes" id="UP000182229"/>
    </source>
</evidence>
<name>A0A1L9BBU6_9BACT</name>
<feature type="region of interest" description="Disordered" evidence="1">
    <location>
        <begin position="1"/>
        <end position="162"/>
    </location>
</feature>
<feature type="compositionally biased region" description="Basic and acidic residues" evidence="1">
    <location>
        <begin position="30"/>
        <end position="53"/>
    </location>
</feature>